<dbReference type="InterPro" id="IPR035919">
    <property type="entry name" value="EAL_sf"/>
</dbReference>
<dbReference type="Proteomes" id="UP000474024">
    <property type="component" value="Unassembled WGS sequence"/>
</dbReference>
<comment type="caution">
    <text evidence="3">The sequence shown here is derived from an EMBL/GenBank/DDBJ whole genome shotgun (WGS) entry which is preliminary data.</text>
</comment>
<dbReference type="Gene3D" id="3.20.20.450">
    <property type="entry name" value="EAL domain"/>
    <property type="match status" value="1"/>
</dbReference>
<feature type="domain" description="EAL" evidence="1">
    <location>
        <begin position="447"/>
        <end position="698"/>
    </location>
</feature>
<dbReference type="PANTHER" id="PTHR33121:SF70">
    <property type="entry name" value="SIGNALING PROTEIN YKOW"/>
    <property type="match status" value="1"/>
</dbReference>
<dbReference type="Pfam" id="PF00990">
    <property type="entry name" value="GGDEF"/>
    <property type="match status" value="1"/>
</dbReference>
<dbReference type="PROSITE" id="PS50887">
    <property type="entry name" value="GGDEF"/>
    <property type="match status" value="1"/>
</dbReference>
<dbReference type="InterPro" id="IPR001633">
    <property type="entry name" value="EAL_dom"/>
</dbReference>
<dbReference type="CDD" id="cd01949">
    <property type="entry name" value="GGDEF"/>
    <property type="match status" value="1"/>
</dbReference>
<dbReference type="InterPro" id="IPR029787">
    <property type="entry name" value="Nucleotide_cyclase"/>
</dbReference>
<dbReference type="InterPro" id="IPR043128">
    <property type="entry name" value="Rev_trsase/Diguanyl_cyclase"/>
</dbReference>
<dbReference type="Pfam" id="PF00563">
    <property type="entry name" value="EAL"/>
    <property type="match status" value="1"/>
</dbReference>
<sequence length="698" mass="81695">MNQTGTNSQKKNNSSSVVHNQWNSEKTYQARTDFLMSGGSDQVGALYIDVTQDQLIRILWDGYERNTIETSEQEVYRWLEANIYPYIPDQESRDEFNREFSRTNLIQTFQEGKPQLRTKHRFQKGNRICCYRVNVNMFQNPANGHIEACATWEDYTRKYVDEQIRDILYQADYKALGLIELDQQILYMRSNHFDEMELADDSVLSYNESVQEMCRQRIFEKDREQFARCTSLDYLSDNMSMTGEFSFTVHNTAHEVERYTYYWFDEKRRLLLFVVDDMTKASETDALTGALNRAGFSQKAEAIIENNPDKRFAILYFNIQRFKAINDLFGYEVGDDVLCDAMNALQTCYLKPLVVGRVEADHFTLLTEADNVELDRLPEVLHGILYRNDMRIDIYARCGIYYIPENCSLSVSDMCDRAKLAKTYIANQYVQPYAVFNGDMRKEYEQRSIALIQLENALRNDEFHVYYQPIFDVWTRKIVSAEALVRWISKDDEVVLPKHFIPALEDSGHITKLDTLVNSRVHEFMEKRFHEGKRIVPVAVNLSRMDLMDNNIMDKIRHDVKTSKLPKENFRYEITESAYAEINETGNKFLTELRKYGVKMLVDDFGSGLSSFSTVRDFEFDIIKLDMGFVHKIGKSKKNNNILISIIELAHRLGMKVVAEGVETEEQIEFLRDYGCDFIQGFYFSKPLPQEEFERLLA</sequence>
<dbReference type="SUPFAM" id="SSF55073">
    <property type="entry name" value="Nucleotide cyclase"/>
    <property type="match status" value="1"/>
</dbReference>
<dbReference type="PANTHER" id="PTHR33121">
    <property type="entry name" value="CYCLIC DI-GMP PHOSPHODIESTERASE PDEF"/>
    <property type="match status" value="1"/>
</dbReference>
<dbReference type="InterPro" id="IPR050706">
    <property type="entry name" value="Cyclic-di-GMP_PDE-like"/>
</dbReference>
<dbReference type="SMART" id="SM00267">
    <property type="entry name" value="GGDEF"/>
    <property type="match status" value="1"/>
</dbReference>
<dbReference type="GO" id="GO:0071111">
    <property type="term" value="F:cyclic-guanylate-specific phosphodiesterase activity"/>
    <property type="evidence" value="ECO:0007669"/>
    <property type="project" value="InterPro"/>
</dbReference>
<keyword evidence="4" id="KW-1185">Reference proteome</keyword>
<dbReference type="Gene3D" id="3.30.70.270">
    <property type="match status" value="1"/>
</dbReference>
<dbReference type="RefSeq" id="WP_154429836.1">
    <property type="nucleotide sequence ID" value="NZ_VUNI01000010.1"/>
</dbReference>
<evidence type="ECO:0000313" key="3">
    <source>
        <dbReference type="EMBL" id="MST74871.1"/>
    </source>
</evidence>
<gene>
    <name evidence="3" type="ORF">FYJ75_07475</name>
</gene>
<proteinExistence type="predicted"/>
<dbReference type="SMART" id="SM00052">
    <property type="entry name" value="EAL"/>
    <property type="match status" value="1"/>
</dbReference>
<dbReference type="AlphaFoldDB" id="A0A6L5YT48"/>
<dbReference type="SUPFAM" id="SSF141868">
    <property type="entry name" value="EAL domain-like"/>
    <property type="match status" value="1"/>
</dbReference>
<name>A0A6L5YT48_9FIRM</name>
<dbReference type="InterPro" id="IPR000160">
    <property type="entry name" value="GGDEF_dom"/>
</dbReference>
<dbReference type="EMBL" id="VUNI01000010">
    <property type="protein sequence ID" value="MST74871.1"/>
    <property type="molecule type" value="Genomic_DNA"/>
</dbReference>
<organism evidence="3 4">
    <name type="scientific">Roseburia porci</name>
    <dbReference type="NCBI Taxonomy" id="2605790"/>
    <lineage>
        <taxon>Bacteria</taxon>
        <taxon>Bacillati</taxon>
        <taxon>Bacillota</taxon>
        <taxon>Clostridia</taxon>
        <taxon>Lachnospirales</taxon>
        <taxon>Lachnospiraceae</taxon>
        <taxon>Roseburia</taxon>
    </lineage>
</organism>
<evidence type="ECO:0000259" key="1">
    <source>
        <dbReference type="PROSITE" id="PS50883"/>
    </source>
</evidence>
<feature type="domain" description="GGDEF" evidence="2">
    <location>
        <begin position="310"/>
        <end position="438"/>
    </location>
</feature>
<dbReference type="PROSITE" id="PS50883">
    <property type="entry name" value="EAL"/>
    <property type="match status" value="1"/>
</dbReference>
<evidence type="ECO:0000259" key="2">
    <source>
        <dbReference type="PROSITE" id="PS50887"/>
    </source>
</evidence>
<dbReference type="NCBIfam" id="TIGR00254">
    <property type="entry name" value="GGDEF"/>
    <property type="match status" value="1"/>
</dbReference>
<evidence type="ECO:0000313" key="4">
    <source>
        <dbReference type="Proteomes" id="UP000474024"/>
    </source>
</evidence>
<protein>
    <submittedName>
        <fullName evidence="3">Bifunctional diguanylate cyclase/phosphodiesterase</fullName>
    </submittedName>
</protein>
<reference evidence="3 4" key="1">
    <citation type="submission" date="2019-08" db="EMBL/GenBank/DDBJ databases">
        <title>In-depth cultivation of the pig gut microbiome towards novel bacterial diversity and tailored functional studies.</title>
        <authorList>
            <person name="Wylensek D."/>
            <person name="Hitch T.C.A."/>
            <person name="Clavel T."/>
        </authorList>
    </citation>
    <scope>NUCLEOTIDE SEQUENCE [LARGE SCALE GENOMIC DNA]</scope>
    <source>
        <strain evidence="3 4">MUC/MUC-530-WT-4D</strain>
    </source>
</reference>
<accession>A0A6L5YT48</accession>
<dbReference type="CDD" id="cd01948">
    <property type="entry name" value="EAL"/>
    <property type="match status" value="1"/>
</dbReference>